<feature type="region of interest" description="Disordered" evidence="1">
    <location>
        <begin position="1"/>
        <end position="31"/>
    </location>
</feature>
<dbReference type="OrthoDB" id="9791166at2"/>
<keyword evidence="2" id="KW-0472">Membrane</keyword>
<feature type="transmembrane region" description="Helical" evidence="2">
    <location>
        <begin position="443"/>
        <end position="476"/>
    </location>
</feature>
<keyword evidence="2" id="KW-0812">Transmembrane</keyword>
<dbReference type="Pfam" id="PF03929">
    <property type="entry name" value="PepSY_TM"/>
    <property type="match status" value="1"/>
</dbReference>
<dbReference type="STRING" id="662755.CRES_0920"/>
<dbReference type="PANTHER" id="PTHR34219:SF1">
    <property type="entry name" value="PEPSY DOMAIN-CONTAINING PROTEIN"/>
    <property type="match status" value="1"/>
</dbReference>
<reference evidence="3 4" key="1">
    <citation type="journal article" date="2012" name="BMC Genomics">
        <title>Complete genome sequence, lifestyle, and multi-drug resistance of the human pathogen Corynebacterium resistens DSM 45100 isolated from blood samples of a leukemia patient.</title>
        <authorList>
            <person name="Schroder J."/>
            <person name="Maus I."/>
            <person name="Meyer K."/>
            <person name="Wordemann S."/>
            <person name="Blom J."/>
            <person name="Jaenicke S."/>
            <person name="Schneider J."/>
            <person name="Trost E."/>
            <person name="Tauch A."/>
        </authorList>
    </citation>
    <scope>NUCLEOTIDE SEQUENCE [LARGE SCALE GENOMIC DNA]</scope>
    <source>
        <strain evidence="4">DSM 45100 / JCM 12819 / CCUG 50093 / GTC 2026 / SICGH 158</strain>
    </source>
</reference>
<feature type="transmembrane region" description="Helical" evidence="2">
    <location>
        <begin position="41"/>
        <end position="66"/>
    </location>
</feature>
<dbReference type="KEGG" id="crd:CRES_0920"/>
<accession>F8E1B2</accession>
<feature type="transmembrane region" description="Helical" evidence="2">
    <location>
        <begin position="228"/>
        <end position="256"/>
    </location>
</feature>
<name>F8E1B2_CORRG</name>
<dbReference type="HOGENOM" id="CLU_031962_3_1_11"/>
<dbReference type="Proteomes" id="UP000000492">
    <property type="component" value="Chromosome"/>
</dbReference>
<proteinExistence type="predicted"/>
<protein>
    <submittedName>
        <fullName evidence="3">Uncharacterized iron-regulated membrane protein</fullName>
    </submittedName>
</protein>
<feature type="compositionally biased region" description="Basic and acidic residues" evidence="1">
    <location>
        <begin position="284"/>
        <end position="303"/>
    </location>
</feature>
<feature type="transmembrane region" description="Helical" evidence="2">
    <location>
        <begin position="189"/>
        <end position="207"/>
    </location>
</feature>
<evidence type="ECO:0000313" key="3">
    <source>
        <dbReference type="EMBL" id="AEI09276.1"/>
    </source>
</evidence>
<feature type="transmembrane region" description="Helical" evidence="2">
    <location>
        <begin position="393"/>
        <end position="422"/>
    </location>
</feature>
<gene>
    <name evidence="3" type="primary">piuB</name>
    <name evidence="3" type="ordered locus">CRES_0920</name>
</gene>
<keyword evidence="2" id="KW-1133">Transmembrane helix</keyword>
<dbReference type="InterPro" id="IPR005625">
    <property type="entry name" value="PepSY-ass_TM"/>
</dbReference>
<dbReference type="EMBL" id="CP002857">
    <property type="protein sequence ID" value="AEI09276.1"/>
    <property type="molecule type" value="Genomic_DNA"/>
</dbReference>
<dbReference type="RefSeq" id="WP_013888292.1">
    <property type="nucleotide sequence ID" value="NC_015673.1"/>
</dbReference>
<keyword evidence="4" id="KW-1185">Reference proteome</keyword>
<sequence>MVTTNPSAEPKATASGSSPQREDQSTAKKLPKTKLGLTTRIHYLAGFFVAPLIIVAAITGFFYALAPTIEQFVYHDEMTATSQEAAHPVDEQVEAAKKLYPTLKVKGVQLPDRQTEDGKKLTTRVLFADPELPSSSYTHAVFVDPGSLEIKGDLVQYGSAQALPFRTWLSNGHRSLWLGDPGRIYSETAASWLGPLAVTGAAMWWLNRRRNASQKTTRKPAKTSRRFALNRHSTIGIITVPGLLFLCASGLTWSLVAGENIGDLRKQLDWMPTQVATSAQGPAGKEDPHAGHEGHENHAHHGGEISSADTTNPIDRVATSARSAGLTGKIELTPPAEGDNYWKAAEVRQPYKLHNDAVAVDPANGHIMDKVPFSSWPFAAQLTSWAIQLHMGILFGIVTEIAFALLAVGILALTIYGYLMWWRRIRSRGKASVKRPTPTPIQLGVAAILCVAYSFVAPLFGASLVIMIILAAVWSLIERKRDRQTQAI</sequence>
<evidence type="ECO:0000313" key="4">
    <source>
        <dbReference type="Proteomes" id="UP000000492"/>
    </source>
</evidence>
<organism evidence="3 4">
    <name type="scientific">Corynebacterium resistens (strain DSM 45100 / JCM 12819 / GTC 2026 / SICGH 158)</name>
    <dbReference type="NCBI Taxonomy" id="662755"/>
    <lineage>
        <taxon>Bacteria</taxon>
        <taxon>Bacillati</taxon>
        <taxon>Actinomycetota</taxon>
        <taxon>Actinomycetes</taxon>
        <taxon>Mycobacteriales</taxon>
        <taxon>Corynebacteriaceae</taxon>
        <taxon>Corynebacterium</taxon>
    </lineage>
</organism>
<evidence type="ECO:0000256" key="1">
    <source>
        <dbReference type="SAM" id="MobiDB-lite"/>
    </source>
</evidence>
<dbReference type="AlphaFoldDB" id="F8E1B2"/>
<evidence type="ECO:0000256" key="2">
    <source>
        <dbReference type="SAM" id="Phobius"/>
    </source>
</evidence>
<feature type="region of interest" description="Disordered" evidence="1">
    <location>
        <begin position="275"/>
        <end position="311"/>
    </location>
</feature>
<dbReference type="PANTHER" id="PTHR34219">
    <property type="entry name" value="IRON-REGULATED INNER MEMBRANE PROTEIN-RELATED"/>
    <property type="match status" value="1"/>
</dbReference>
<dbReference type="eggNOG" id="COG3182">
    <property type="taxonomic scope" value="Bacteria"/>
</dbReference>